<dbReference type="SUPFAM" id="SSF81296">
    <property type="entry name" value="E set domains"/>
    <property type="match status" value="1"/>
</dbReference>
<dbReference type="InterPro" id="IPR017868">
    <property type="entry name" value="Filamin/ABP280_repeat-like"/>
</dbReference>
<name>A0A4Y2X211_ARAVE</name>
<reference evidence="5 6" key="1">
    <citation type="journal article" date="2019" name="Sci. Rep.">
        <title>Orb-weaving spider Araneus ventricosus genome elucidates the spidroin gene catalogue.</title>
        <authorList>
            <person name="Kono N."/>
            <person name="Nakamura H."/>
            <person name="Ohtoshi R."/>
            <person name="Moran D.A.P."/>
            <person name="Shinohara A."/>
            <person name="Yoshida Y."/>
            <person name="Fujiwara M."/>
            <person name="Mori M."/>
            <person name="Tomita M."/>
            <person name="Arakawa K."/>
        </authorList>
    </citation>
    <scope>NUCLEOTIDE SEQUENCE [LARGE SCALE GENOMIC DNA]</scope>
</reference>
<keyword evidence="6" id="KW-1185">Reference proteome</keyword>
<keyword evidence="2" id="KW-0677">Repeat</keyword>
<evidence type="ECO:0008006" key="7">
    <source>
        <dbReference type="Google" id="ProtNLM"/>
    </source>
</evidence>
<dbReference type="EMBL" id="BGPR01068004">
    <property type="protein sequence ID" value="GBO42052.1"/>
    <property type="molecule type" value="Genomic_DNA"/>
</dbReference>
<keyword evidence="4" id="KW-1133">Transmembrane helix</keyword>
<evidence type="ECO:0000313" key="5">
    <source>
        <dbReference type="EMBL" id="GBO42052.1"/>
    </source>
</evidence>
<dbReference type="PROSITE" id="PS50194">
    <property type="entry name" value="FILAMIN_REPEAT"/>
    <property type="match status" value="2"/>
</dbReference>
<keyword evidence="4" id="KW-0472">Membrane</keyword>
<comment type="similarity">
    <text evidence="1">Belongs to the filamin family.</text>
</comment>
<evidence type="ECO:0000256" key="3">
    <source>
        <dbReference type="PROSITE-ProRule" id="PRU00087"/>
    </source>
</evidence>
<dbReference type="GO" id="GO:0051015">
    <property type="term" value="F:actin filament binding"/>
    <property type="evidence" value="ECO:0007669"/>
    <property type="project" value="InterPro"/>
</dbReference>
<dbReference type="GO" id="GO:0030036">
    <property type="term" value="P:actin cytoskeleton organization"/>
    <property type="evidence" value="ECO:0007669"/>
    <property type="project" value="InterPro"/>
</dbReference>
<dbReference type="InterPro" id="IPR001298">
    <property type="entry name" value="Filamin/ABP280_rpt"/>
</dbReference>
<dbReference type="Proteomes" id="UP000499080">
    <property type="component" value="Unassembled WGS sequence"/>
</dbReference>
<dbReference type="PANTHER" id="PTHR38537:SF16">
    <property type="entry name" value="CALPONIN-HOMOLOGY (CH) DOMAIN-CONTAINING PROTEIN"/>
    <property type="match status" value="1"/>
</dbReference>
<evidence type="ECO:0000313" key="6">
    <source>
        <dbReference type="Proteomes" id="UP000499080"/>
    </source>
</evidence>
<evidence type="ECO:0000256" key="2">
    <source>
        <dbReference type="ARBA" id="ARBA00022737"/>
    </source>
</evidence>
<comment type="caution">
    <text evidence="5">The sequence shown here is derived from an EMBL/GenBank/DDBJ whole genome shotgun (WGS) entry which is preliminary data.</text>
</comment>
<feature type="repeat" description="Filamin" evidence="3">
    <location>
        <begin position="61"/>
        <end position="139"/>
    </location>
</feature>
<dbReference type="Gene3D" id="2.60.40.10">
    <property type="entry name" value="Immunoglobulins"/>
    <property type="match status" value="2"/>
</dbReference>
<accession>A0A4Y2X211</accession>
<keyword evidence="4" id="KW-0812">Transmembrane</keyword>
<protein>
    <recommendedName>
        <fullName evidence="7">Filamin-A</fullName>
    </recommendedName>
</protein>
<dbReference type="AlphaFoldDB" id="A0A4Y2X211"/>
<dbReference type="InterPro" id="IPR044801">
    <property type="entry name" value="Filamin"/>
</dbReference>
<evidence type="ECO:0000256" key="4">
    <source>
        <dbReference type="SAM" id="Phobius"/>
    </source>
</evidence>
<dbReference type="PANTHER" id="PTHR38537">
    <property type="entry name" value="JITTERBUG, ISOFORM N"/>
    <property type="match status" value="1"/>
</dbReference>
<gene>
    <name evidence="5" type="ORF">AVEN_37330_1</name>
</gene>
<organism evidence="5 6">
    <name type="scientific">Araneus ventricosus</name>
    <name type="common">Orbweaver spider</name>
    <name type="synonym">Epeira ventricosa</name>
    <dbReference type="NCBI Taxonomy" id="182803"/>
    <lineage>
        <taxon>Eukaryota</taxon>
        <taxon>Metazoa</taxon>
        <taxon>Ecdysozoa</taxon>
        <taxon>Arthropoda</taxon>
        <taxon>Chelicerata</taxon>
        <taxon>Arachnida</taxon>
        <taxon>Araneae</taxon>
        <taxon>Araneomorphae</taxon>
        <taxon>Entelegynae</taxon>
        <taxon>Araneoidea</taxon>
        <taxon>Araneidae</taxon>
        <taxon>Araneus</taxon>
    </lineage>
</organism>
<dbReference type="InterPro" id="IPR013783">
    <property type="entry name" value="Ig-like_fold"/>
</dbReference>
<feature type="non-terminal residue" evidence="5">
    <location>
        <position position="1"/>
    </location>
</feature>
<feature type="repeat" description="Filamin" evidence="3">
    <location>
        <begin position="1"/>
        <end position="50"/>
    </location>
</feature>
<dbReference type="OrthoDB" id="18740at2759"/>
<proteinExistence type="inferred from homology"/>
<dbReference type="SMART" id="SM00557">
    <property type="entry name" value="IG_FLMN"/>
    <property type="match status" value="1"/>
</dbReference>
<dbReference type="Pfam" id="PF00630">
    <property type="entry name" value="Filamin"/>
    <property type="match status" value="2"/>
</dbReference>
<sequence>PNGSYIPASIHNVKQDTYRVEYQPNEIGTYKVEVLHQGSMISSKPFLVEVCDPSRVKVMDVEDGIIGREQTFKVDASRAGRGNLNLSITASNRDVKYSLQEVSSGVYQVTYVPHSDHPHKIDVYYNGHQAPGCPQIVEIRDPSHSIIAHGSGLKATQCGKTASFFIETGGFGEAKDFDIIVICMSYFLNLWLLIIFLFDSLEWYF</sequence>
<evidence type="ECO:0000256" key="1">
    <source>
        <dbReference type="ARBA" id="ARBA00009238"/>
    </source>
</evidence>
<dbReference type="InterPro" id="IPR014756">
    <property type="entry name" value="Ig_E-set"/>
</dbReference>
<feature type="transmembrane region" description="Helical" evidence="4">
    <location>
        <begin position="179"/>
        <end position="198"/>
    </location>
</feature>